<organism evidence="2 3">
    <name type="scientific">Artemia franciscana</name>
    <name type="common">Brine shrimp</name>
    <name type="synonym">Artemia sanfranciscana</name>
    <dbReference type="NCBI Taxonomy" id="6661"/>
    <lineage>
        <taxon>Eukaryota</taxon>
        <taxon>Metazoa</taxon>
        <taxon>Ecdysozoa</taxon>
        <taxon>Arthropoda</taxon>
        <taxon>Crustacea</taxon>
        <taxon>Branchiopoda</taxon>
        <taxon>Anostraca</taxon>
        <taxon>Artemiidae</taxon>
        <taxon>Artemia</taxon>
    </lineage>
</organism>
<dbReference type="Proteomes" id="UP001187531">
    <property type="component" value="Unassembled WGS sequence"/>
</dbReference>
<keyword evidence="3" id="KW-1185">Reference proteome</keyword>
<evidence type="ECO:0000256" key="1">
    <source>
        <dbReference type="SAM" id="SignalP"/>
    </source>
</evidence>
<accession>A0AA88HZJ8</accession>
<sequence length="88" mass="9854">MLFIIIVDYALGFASGYGVKVSNKQLFDLKFTDDIVLLEESKERLQQLLDIVTENAGNVGQKINDDKSKRMAITSSSLVLNCKNEDLK</sequence>
<proteinExistence type="predicted"/>
<evidence type="ECO:0000313" key="3">
    <source>
        <dbReference type="Proteomes" id="UP001187531"/>
    </source>
</evidence>
<protein>
    <recommendedName>
        <fullName evidence="4">Reverse transcriptase domain-containing protein</fullName>
    </recommendedName>
</protein>
<evidence type="ECO:0008006" key="4">
    <source>
        <dbReference type="Google" id="ProtNLM"/>
    </source>
</evidence>
<dbReference type="EMBL" id="JAVRJZ010000011">
    <property type="protein sequence ID" value="KAK2717144.1"/>
    <property type="molecule type" value="Genomic_DNA"/>
</dbReference>
<reference evidence="2" key="1">
    <citation type="submission" date="2023-07" db="EMBL/GenBank/DDBJ databases">
        <title>Chromosome-level genome assembly of Artemia franciscana.</title>
        <authorList>
            <person name="Jo E."/>
        </authorList>
    </citation>
    <scope>NUCLEOTIDE SEQUENCE</scope>
    <source>
        <tissue evidence="2">Whole body</tissue>
    </source>
</reference>
<keyword evidence="1" id="KW-0732">Signal</keyword>
<evidence type="ECO:0000313" key="2">
    <source>
        <dbReference type="EMBL" id="KAK2717144.1"/>
    </source>
</evidence>
<gene>
    <name evidence="2" type="ORF">QYM36_007324</name>
</gene>
<comment type="caution">
    <text evidence="2">The sequence shown here is derived from an EMBL/GenBank/DDBJ whole genome shotgun (WGS) entry which is preliminary data.</text>
</comment>
<feature type="signal peptide" evidence="1">
    <location>
        <begin position="1"/>
        <end position="16"/>
    </location>
</feature>
<dbReference type="AlphaFoldDB" id="A0AA88HZJ8"/>
<feature type="chain" id="PRO_5041700790" description="Reverse transcriptase domain-containing protein" evidence="1">
    <location>
        <begin position="17"/>
        <end position="88"/>
    </location>
</feature>
<name>A0AA88HZJ8_ARTSF</name>